<accession>A0AAW0ECV2</accession>
<feature type="compositionally biased region" description="Basic and acidic residues" evidence="1">
    <location>
        <begin position="14"/>
        <end position="59"/>
    </location>
</feature>
<gene>
    <name evidence="2" type="ORF">R3P38DRAFT_3250767</name>
</gene>
<feature type="region of interest" description="Disordered" evidence="1">
    <location>
        <begin position="1"/>
        <end position="62"/>
    </location>
</feature>
<evidence type="ECO:0000256" key="1">
    <source>
        <dbReference type="SAM" id="MobiDB-lite"/>
    </source>
</evidence>
<comment type="caution">
    <text evidence="2">The sequence shown here is derived from an EMBL/GenBank/DDBJ whole genome shotgun (WGS) entry which is preliminary data.</text>
</comment>
<dbReference type="Proteomes" id="UP001362999">
    <property type="component" value="Unassembled WGS sequence"/>
</dbReference>
<dbReference type="EMBL" id="JAWWNJ010000002">
    <property type="protein sequence ID" value="KAK7061384.1"/>
    <property type="molecule type" value="Genomic_DNA"/>
</dbReference>
<reference evidence="2 3" key="1">
    <citation type="journal article" date="2024" name="J Genomics">
        <title>Draft genome sequencing and assembly of Favolaschia claudopus CIRM-BRFM 2984 isolated from oak limbs.</title>
        <authorList>
            <person name="Navarro D."/>
            <person name="Drula E."/>
            <person name="Chaduli D."/>
            <person name="Cazenave R."/>
            <person name="Ahrendt S."/>
            <person name="Wang J."/>
            <person name="Lipzen A."/>
            <person name="Daum C."/>
            <person name="Barry K."/>
            <person name="Grigoriev I.V."/>
            <person name="Favel A."/>
            <person name="Rosso M.N."/>
            <person name="Martin F."/>
        </authorList>
    </citation>
    <scope>NUCLEOTIDE SEQUENCE [LARGE SCALE GENOMIC DNA]</scope>
    <source>
        <strain evidence="2 3">CIRM-BRFM 2984</strain>
    </source>
</reference>
<name>A0AAW0ECV2_9AGAR</name>
<protein>
    <submittedName>
        <fullName evidence="2">Uncharacterized protein</fullName>
    </submittedName>
</protein>
<proteinExistence type="predicted"/>
<feature type="region of interest" description="Disordered" evidence="1">
    <location>
        <begin position="130"/>
        <end position="154"/>
    </location>
</feature>
<organism evidence="2 3">
    <name type="scientific">Favolaschia claudopus</name>
    <dbReference type="NCBI Taxonomy" id="2862362"/>
    <lineage>
        <taxon>Eukaryota</taxon>
        <taxon>Fungi</taxon>
        <taxon>Dikarya</taxon>
        <taxon>Basidiomycota</taxon>
        <taxon>Agaricomycotina</taxon>
        <taxon>Agaricomycetes</taxon>
        <taxon>Agaricomycetidae</taxon>
        <taxon>Agaricales</taxon>
        <taxon>Marasmiineae</taxon>
        <taxon>Mycenaceae</taxon>
        <taxon>Favolaschia</taxon>
    </lineage>
</organism>
<evidence type="ECO:0000313" key="3">
    <source>
        <dbReference type="Proteomes" id="UP001362999"/>
    </source>
</evidence>
<dbReference type="AlphaFoldDB" id="A0AAW0ECV2"/>
<evidence type="ECO:0000313" key="2">
    <source>
        <dbReference type="EMBL" id="KAK7061384.1"/>
    </source>
</evidence>
<keyword evidence="3" id="KW-1185">Reference proteome</keyword>
<sequence>MSAITVPSSPAGIKKLEKQLAKDAKREDESVKQALKDVQSTEKQKAKSQKAAEKADHALGKITKAETASQKALNKATHQHDAVIVDLRSAERDAEMMHQVDDKLTADLEAKKKHAAEALQSQLVHAEERQSKLRELREQAGIITPDSRLSEDSA</sequence>